<name>A0A6G1DXW7_9ORYZ</name>
<protein>
    <submittedName>
        <fullName evidence="1">Uncharacterized protein</fullName>
    </submittedName>
</protein>
<proteinExistence type="predicted"/>
<accession>A0A6G1DXW7</accession>
<sequence length="107" mass="11429">MSFLTSAPPFPFVFLAAAKEGPRPVHAGCNMYLQASCGGSVSSIPRMMGIMDNDNGVREPPLLALAHNIGLCNHPRAAVVLLPITCCDSGRAVLPETPTCWESIKHR</sequence>
<reference evidence="1 2" key="1">
    <citation type="submission" date="2019-11" db="EMBL/GenBank/DDBJ databases">
        <title>Whole genome sequence of Oryza granulata.</title>
        <authorList>
            <person name="Li W."/>
        </authorList>
    </citation>
    <scope>NUCLEOTIDE SEQUENCE [LARGE SCALE GENOMIC DNA]</scope>
    <source>
        <strain evidence="2">cv. Menghai</strain>
        <tissue evidence="1">Leaf</tissue>
    </source>
</reference>
<dbReference type="AlphaFoldDB" id="A0A6G1DXW7"/>
<evidence type="ECO:0000313" key="1">
    <source>
        <dbReference type="EMBL" id="KAF0917317.1"/>
    </source>
</evidence>
<dbReference type="EMBL" id="SPHZ02000005">
    <property type="protein sequence ID" value="KAF0917317.1"/>
    <property type="molecule type" value="Genomic_DNA"/>
</dbReference>
<gene>
    <name evidence="1" type="ORF">E2562_017492</name>
</gene>
<organism evidence="1 2">
    <name type="scientific">Oryza meyeriana var. granulata</name>
    <dbReference type="NCBI Taxonomy" id="110450"/>
    <lineage>
        <taxon>Eukaryota</taxon>
        <taxon>Viridiplantae</taxon>
        <taxon>Streptophyta</taxon>
        <taxon>Embryophyta</taxon>
        <taxon>Tracheophyta</taxon>
        <taxon>Spermatophyta</taxon>
        <taxon>Magnoliopsida</taxon>
        <taxon>Liliopsida</taxon>
        <taxon>Poales</taxon>
        <taxon>Poaceae</taxon>
        <taxon>BOP clade</taxon>
        <taxon>Oryzoideae</taxon>
        <taxon>Oryzeae</taxon>
        <taxon>Oryzinae</taxon>
        <taxon>Oryza</taxon>
        <taxon>Oryza meyeriana</taxon>
    </lineage>
</organism>
<comment type="caution">
    <text evidence="1">The sequence shown here is derived from an EMBL/GenBank/DDBJ whole genome shotgun (WGS) entry which is preliminary data.</text>
</comment>
<keyword evidence="2" id="KW-1185">Reference proteome</keyword>
<dbReference type="Proteomes" id="UP000479710">
    <property type="component" value="Unassembled WGS sequence"/>
</dbReference>
<evidence type="ECO:0000313" key="2">
    <source>
        <dbReference type="Proteomes" id="UP000479710"/>
    </source>
</evidence>